<protein>
    <submittedName>
        <fullName evidence="1">Uncharacterized protein</fullName>
    </submittedName>
</protein>
<evidence type="ECO:0000313" key="1">
    <source>
        <dbReference type="EMBL" id="RMB11954.1"/>
    </source>
</evidence>
<gene>
    <name evidence="1" type="ORF">BXY39_0442</name>
</gene>
<keyword evidence="2" id="KW-1185">Reference proteome</keyword>
<dbReference type="InParanoid" id="A0A3M0CQV6"/>
<comment type="caution">
    <text evidence="1">The sequence shown here is derived from an EMBL/GenBank/DDBJ whole genome shotgun (WGS) entry which is preliminary data.</text>
</comment>
<proteinExistence type="predicted"/>
<sequence>MRRQDKTSRDINICEREQTTDSIISKAHHQRVTKYGIVLMFLFCSHRGHQ</sequence>
<reference evidence="1 2" key="1">
    <citation type="submission" date="2018-10" db="EMBL/GenBank/DDBJ databases">
        <title>Genomic Encyclopedia of Archaeal and Bacterial Type Strains, Phase II (KMG-II): from individual species to whole genera.</title>
        <authorList>
            <person name="Goeker M."/>
        </authorList>
    </citation>
    <scope>NUCLEOTIDE SEQUENCE [LARGE SCALE GENOMIC DNA]</scope>
    <source>
        <strain evidence="1 2">DSM 25217</strain>
    </source>
</reference>
<accession>A0A3M0CQV6</accession>
<evidence type="ECO:0000313" key="2">
    <source>
        <dbReference type="Proteomes" id="UP000271227"/>
    </source>
</evidence>
<dbReference type="Proteomes" id="UP000271227">
    <property type="component" value="Unassembled WGS sequence"/>
</dbReference>
<organism evidence="1 2">
    <name type="scientific">Eilatimonas milleporae</name>
    <dbReference type="NCBI Taxonomy" id="911205"/>
    <lineage>
        <taxon>Bacteria</taxon>
        <taxon>Pseudomonadati</taxon>
        <taxon>Pseudomonadota</taxon>
        <taxon>Alphaproteobacteria</taxon>
        <taxon>Kordiimonadales</taxon>
        <taxon>Kordiimonadaceae</taxon>
        <taxon>Eilatimonas</taxon>
    </lineage>
</organism>
<name>A0A3M0CQV6_9PROT</name>
<dbReference type="EMBL" id="REFR01000009">
    <property type="protein sequence ID" value="RMB11954.1"/>
    <property type="molecule type" value="Genomic_DNA"/>
</dbReference>
<dbReference type="AlphaFoldDB" id="A0A3M0CQV6"/>